<dbReference type="PANTHER" id="PTHR21432:SF20">
    <property type="entry name" value="ACETYL-COA HYDROLASE"/>
    <property type="match status" value="1"/>
</dbReference>
<dbReference type="InterPro" id="IPR026888">
    <property type="entry name" value="AcetylCoA_hyd_C"/>
</dbReference>
<dbReference type="PANTHER" id="PTHR21432">
    <property type="entry name" value="ACETYL-COA HYDROLASE-RELATED"/>
    <property type="match status" value="1"/>
</dbReference>
<evidence type="ECO:0000313" key="3">
    <source>
        <dbReference type="EMBL" id="CAA9309566.1"/>
    </source>
</evidence>
<dbReference type="Gene3D" id="3.40.1080.20">
    <property type="entry name" value="Acetyl-CoA hydrolase/transferase C-terminal domain"/>
    <property type="match status" value="1"/>
</dbReference>
<dbReference type="GO" id="GO:0008775">
    <property type="term" value="F:acetate CoA-transferase activity"/>
    <property type="evidence" value="ECO:0007669"/>
    <property type="project" value="InterPro"/>
</dbReference>
<feature type="compositionally biased region" description="Gly residues" evidence="1">
    <location>
        <begin position="419"/>
        <end position="433"/>
    </location>
</feature>
<dbReference type="GO" id="GO:0006083">
    <property type="term" value="P:acetate metabolic process"/>
    <property type="evidence" value="ECO:0007669"/>
    <property type="project" value="InterPro"/>
</dbReference>
<accession>A0A6J4KN84</accession>
<organism evidence="3">
    <name type="scientific">uncultured Frankineae bacterium</name>
    <dbReference type="NCBI Taxonomy" id="437475"/>
    <lineage>
        <taxon>Bacteria</taxon>
        <taxon>Bacillati</taxon>
        <taxon>Actinomycetota</taxon>
        <taxon>Actinomycetes</taxon>
        <taxon>Frankiales</taxon>
        <taxon>environmental samples</taxon>
    </lineage>
</organism>
<dbReference type="AlphaFoldDB" id="A0A6J4KN84"/>
<proteinExistence type="predicted"/>
<dbReference type="InterPro" id="IPR046433">
    <property type="entry name" value="ActCoA_hydro"/>
</dbReference>
<protein>
    <submittedName>
        <fullName evidence="3">4-hydroxybutyrate coenzyme A transferase</fullName>
    </submittedName>
</protein>
<dbReference type="SUPFAM" id="SSF100950">
    <property type="entry name" value="NagB/RpiA/CoA transferase-like"/>
    <property type="match status" value="2"/>
</dbReference>
<dbReference type="Pfam" id="PF13336">
    <property type="entry name" value="AcetylCoA_hyd_C"/>
    <property type="match status" value="1"/>
</dbReference>
<feature type="region of interest" description="Disordered" evidence="1">
    <location>
        <begin position="414"/>
        <end position="433"/>
    </location>
</feature>
<keyword evidence="3" id="KW-0808">Transferase</keyword>
<dbReference type="Gene3D" id="3.30.750.70">
    <property type="entry name" value="4-hydroxybutyrate coenzyme like domains"/>
    <property type="match status" value="1"/>
</dbReference>
<evidence type="ECO:0000256" key="1">
    <source>
        <dbReference type="SAM" id="MobiDB-lite"/>
    </source>
</evidence>
<dbReference type="Gene3D" id="3.40.1080.10">
    <property type="entry name" value="Glutaconate Coenzyme A-transferase"/>
    <property type="match status" value="1"/>
</dbReference>
<dbReference type="InterPro" id="IPR038460">
    <property type="entry name" value="AcetylCoA_hyd_C_sf"/>
</dbReference>
<sequence>MRTLTPTALTAALSALPDVGPAGPRVVVAGNHAVPWEVLRLLDAAVPAYRLFMLNAPRGVPDRDGVVLETPFVGHGMRDSPRLAYVPSRLSLVPTLFTTTRVPDVVVLHVSAPRDGTVSMGTEVNLLPSAVEAVRARGGVVVAQVNPRMPYTYGDGVLALEEVDLALEVDEPLVSPHVRPPDDTAAAIGERVADLVTDGATLQLGIGGVPDATLSALTGRRRLRVWTEMVSDGLLGLARAGALEAGATLTTSFLFGSPELYDWVDGNPAVRVVRTETTNDPALIAKQRQMTSINTALQVDLFAQANASRRPDRPGAVYSGFGGQTDFIVGALHSPGGRAVIALPSVHPKAGVSTVVPLLEAPATSFQHSHIVSEQGVATVWGCDQVAQARQLIGSVAHPSVREGLREAAGRLGLPLDGAGSGAPRSGGAGCGP</sequence>
<evidence type="ECO:0000259" key="2">
    <source>
        <dbReference type="Pfam" id="PF13336"/>
    </source>
</evidence>
<reference evidence="3" key="1">
    <citation type="submission" date="2020-02" db="EMBL/GenBank/DDBJ databases">
        <authorList>
            <person name="Meier V. D."/>
        </authorList>
    </citation>
    <scope>NUCLEOTIDE SEQUENCE</scope>
    <source>
        <strain evidence="3">AVDCRST_MAG07</strain>
    </source>
</reference>
<dbReference type="InterPro" id="IPR037171">
    <property type="entry name" value="NagB/RpiA_transferase-like"/>
</dbReference>
<dbReference type="EMBL" id="CADCUB010000022">
    <property type="protein sequence ID" value="CAA9309566.1"/>
    <property type="molecule type" value="Genomic_DNA"/>
</dbReference>
<feature type="domain" description="Acetyl-CoA hydrolase/transferase C-terminal" evidence="2">
    <location>
        <begin position="256"/>
        <end position="409"/>
    </location>
</feature>
<name>A0A6J4KN84_9ACTN</name>
<gene>
    <name evidence="3" type="ORF">AVDCRST_MAG07-374</name>
</gene>